<dbReference type="PANTHER" id="PTHR33337:SF44">
    <property type="entry name" value="DUF636 DOMAIN PROTEIN (AFU_ORTHOLOGUE AFUA_1G09754)"/>
    <property type="match status" value="1"/>
</dbReference>
<keyword evidence="2" id="KW-0479">Metal-binding</keyword>
<dbReference type="Proteomes" id="UP000574067">
    <property type="component" value="Unassembled WGS sequence"/>
</dbReference>
<dbReference type="SUPFAM" id="SSF51316">
    <property type="entry name" value="Mss4-like"/>
    <property type="match status" value="1"/>
</dbReference>
<gene>
    <name evidence="6" type="ORF">HHL10_25460</name>
</gene>
<organism evidence="6 7">
    <name type="scientific">Azohydromonas caseinilytica</name>
    <dbReference type="NCBI Taxonomy" id="2728836"/>
    <lineage>
        <taxon>Bacteria</taxon>
        <taxon>Pseudomonadati</taxon>
        <taxon>Pseudomonadota</taxon>
        <taxon>Betaproteobacteria</taxon>
        <taxon>Burkholderiales</taxon>
        <taxon>Sphaerotilaceae</taxon>
        <taxon>Azohydromonas</taxon>
    </lineage>
</organism>
<protein>
    <submittedName>
        <fullName evidence="6">GFA family protein</fullName>
    </submittedName>
</protein>
<comment type="similarity">
    <text evidence="1">Belongs to the Gfa family.</text>
</comment>
<evidence type="ECO:0000256" key="1">
    <source>
        <dbReference type="ARBA" id="ARBA00005495"/>
    </source>
</evidence>
<dbReference type="EMBL" id="JABBFW010000030">
    <property type="protein sequence ID" value="NML18321.1"/>
    <property type="molecule type" value="Genomic_DNA"/>
</dbReference>
<dbReference type="InterPro" id="IPR011057">
    <property type="entry name" value="Mss4-like_sf"/>
</dbReference>
<evidence type="ECO:0000259" key="5">
    <source>
        <dbReference type="PROSITE" id="PS51891"/>
    </source>
</evidence>
<dbReference type="PANTHER" id="PTHR33337">
    <property type="entry name" value="GFA DOMAIN-CONTAINING PROTEIN"/>
    <property type="match status" value="1"/>
</dbReference>
<dbReference type="InterPro" id="IPR006913">
    <property type="entry name" value="CENP-V/GFA"/>
</dbReference>
<dbReference type="Gene3D" id="2.170.150.70">
    <property type="match status" value="1"/>
</dbReference>
<sequence>MRLEGSCHCQAVHFSVESHEPVPFMRCYCSICRKTAGTGGFAINLGADHRTLQVRGHEHVCVYRALMEDGSRSSGERHFCSLCGTALWLWDPTWPELVHPHAGAIDTPLPEAPHSTHIMLGSKPTWVEAHVRPGDQRFDAYPDESLAQWHRRHGLAR</sequence>
<dbReference type="AlphaFoldDB" id="A0A848FKJ6"/>
<evidence type="ECO:0000313" key="7">
    <source>
        <dbReference type="Proteomes" id="UP000574067"/>
    </source>
</evidence>
<dbReference type="Pfam" id="PF04828">
    <property type="entry name" value="GFA"/>
    <property type="match status" value="1"/>
</dbReference>
<keyword evidence="7" id="KW-1185">Reference proteome</keyword>
<evidence type="ECO:0000256" key="3">
    <source>
        <dbReference type="ARBA" id="ARBA00022833"/>
    </source>
</evidence>
<accession>A0A848FKJ6</accession>
<reference evidence="6 7" key="1">
    <citation type="submission" date="2020-04" db="EMBL/GenBank/DDBJ databases">
        <title>Azohydromonas sp. isolated from soil.</title>
        <authorList>
            <person name="Dahal R.H."/>
        </authorList>
    </citation>
    <scope>NUCLEOTIDE SEQUENCE [LARGE SCALE GENOMIC DNA]</scope>
    <source>
        <strain evidence="6 7">G-1-1-14</strain>
    </source>
</reference>
<evidence type="ECO:0000256" key="4">
    <source>
        <dbReference type="ARBA" id="ARBA00023239"/>
    </source>
</evidence>
<dbReference type="PROSITE" id="PS51891">
    <property type="entry name" value="CENP_V_GFA"/>
    <property type="match status" value="1"/>
</dbReference>
<dbReference type="GO" id="GO:0046872">
    <property type="term" value="F:metal ion binding"/>
    <property type="evidence" value="ECO:0007669"/>
    <property type="project" value="UniProtKB-KW"/>
</dbReference>
<feature type="domain" description="CENP-V/GFA" evidence="5">
    <location>
        <begin position="3"/>
        <end position="135"/>
    </location>
</feature>
<name>A0A848FKJ6_9BURK</name>
<evidence type="ECO:0000313" key="6">
    <source>
        <dbReference type="EMBL" id="NML18321.1"/>
    </source>
</evidence>
<dbReference type="RefSeq" id="WP_169163244.1">
    <property type="nucleotide sequence ID" value="NZ_JABBFW010000030.1"/>
</dbReference>
<evidence type="ECO:0000256" key="2">
    <source>
        <dbReference type="ARBA" id="ARBA00022723"/>
    </source>
</evidence>
<keyword evidence="4" id="KW-0456">Lyase</keyword>
<proteinExistence type="inferred from homology"/>
<dbReference type="GO" id="GO:0016846">
    <property type="term" value="F:carbon-sulfur lyase activity"/>
    <property type="evidence" value="ECO:0007669"/>
    <property type="project" value="InterPro"/>
</dbReference>
<keyword evidence="3" id="KW-0862">Zinc</keyword>
<comment type="caution">
    <text evidence="6">The sequence shown here is derived from an EMBL/GenBank/DDBJ whole genome shotgun (WGS) entry which is preliminary data.</text>
</comment>